<keyword evidence="2" id="KW-0012">Acyltransferase</keyword>
<evidence type="ECO:0000313" key="5">
    <source>
        <dbReference type="Proteomes" id="UP001549076"/>
    </source>
</evidence>
<protein>
    <submittedName>
        <fullName evidence="4">Ribosomal protein S18 acetylase RimI-like enzyme</fullName>
    </submittedName>
</protein>
<organism evidence="4 5">
    <name type="scientific">Aquamicrobium terrae</name>
    <dbReference type="NCBI Taxonomy" id="1324945"/>
    <lineage>
        <taxon>Bacteria</taxon>
        <taxon>Pseudomonadati</taxon>
        <taxon>Pseudomonadota</taxon>
        <taxon>Alphaproteobacteria</taxon>
        <taxon>Hyphomicrobiales</taxon>
        <taxon>Phyllobacteriaceae</taxon>
        <taxon>Aquamicrobium</taxon>
    </lineage>
</organism>
<gene>
    <name evidence="4" type="ORF">ABID37_004294</name>
</gene>
<proteinExistence type="predicted"/>
<sequence>MAKDTDQIVLVAELEGRPVAIGAAGAPSAAIFGSHGEINNLYVGPDVKRQGLGRTLLSRLALHLRERGFPGVGVGVVEGNEPAIAFYEALGGRRAGEYTDPGPIWRSRNIVFVWADSSVL</sequence>
<dbReference type="PROSITE" id="PS51186">
    <property type="entry name" value="GNAT"/>
    <property type="match status" value="1"/>
</dbReference>
<keyword evidence="1" id="KW-0808">Transferase</keyword>
<reference evidence="4 5" key="1">
    <citation type="submission" date="2024-06" db="EMBL/GenBank/DDBJ databases">
        <title>Genomic Encyclopedia of Type Strains, Phase IV (KMG-IV): sequencing the most valuable type-strain genomes for metagenomic binning, comparative biology and taxonomic classification.</title>
        <authorList>
            <person name="Goeker M."/>
        </authorList>
    </citation>
    <scope>NUCLEOTIDE SEQUENCE [LARGE SCALE GENOMIC DNA]</scope>
    <source>
        <strain evidence="4 5">DSM 27865</strain>
    </source>
</reference>
<evidence type="ECO:0000256" key="1">
    <source>
        <dbReference type="ARBA" id="ARBA00022679"/>
    </source>
</evidence>
<dbReference type="InterPro" id="IPR000182">
    <property type="entry name" value="GNAT_dom"/>
</dbReference>
<dbReference type="Pfam" id="PF00583">
    <property type="entry name" value="Acetyltransf_1"/>
    <property type="match status" value="1"/>
</dbReference>
<dbReference type="Proteomes" id="UP001549076">
    <property type="component" value="Unassembled WGS sequence"/>
</dbReference>
<dbReference type="EMBL" id="JBEPML010000020">
    <property type="protein sequence ID" value="MET3794054.1"/>
    <property type="molecule type" value="Genomic_DNA"/>
</dbReference>
<dbReference type="SUPFAM" id="SSF55729">
    <property type="entry name" value="Acyl-CoA N-acyltransferases (Nat)"/>
    <property type="match status" value="1"/>
</dbReference>
<feature type="domain" description="N-acetyltransferase" evidence="3">
    <location>
        <begin position="1"/>
        <end position="111"/>
    </location>
</feature>
<evidence type="ECO:0000256" key="2">
    <source>
        <dbReference type="ARBA" id="ARBA00023315"/>
    </source>
</evidence>
<accession>A0ABV2N5G6</accession>
<dbReference type="CDD" id="cd04301">
    <property type="entry name" value="NAT_SF"/>
    <property type="match status" value="1"/>
</dbReference>
<dbReference type="Gene3D" id="3.40.630.30">
    <property type="match status" value="1"/>
</dbReference>
<evidence type="ECO:0000313" key="4">
    <source>
        <dbReference type="EMBL" id="MET3794054.1"/>
    </source>
</evidence>
<comment type="caution">
    <text evidence="4">The sequence shown here is derived from an EMBL/GenBank/DDBJ whole genome shotgun (WGS) entry which is preliminary data.</text>
</comment>
<dbReference type="PANTHER" id="PTHR43877">
    <property type="entry name" value="AMINOALKYLPHOSPHONATE N-ACETYLTRANSFERASE-RELATED-RELATED"/>
    <property type="match status" value="1"/>
</dbReference>
<evidence type="ECO:0000259" key="3">
    <source>
        <dbReference type="PROSITE" id="PS51186"/>
    </source>
</evidence>
<name>A0ABV2N5G6_9HYPH</name>
<dbReference type="InterPro" id="IPR050832">
    <property type="entry name" value="Bact_Acetyltransf"/>
</dbReference>
<dbReference type="InterPro" id="IPR016181">
    <property type="entry name" value="Acyl_CoA_acyltransferase"/>
</dbReference>
<keyword evidence="5" id="KW-1185">Reference proteome</keyword>